<proteinExistence type="predicted"/>
<reference evidence="1 2" key="1">
    <citation type="submission" date="2023-07" db="EMBL/GenBank/DDBJ databases">
        <title>Comparative genomics of wheat-associated soil bacteria to identify genetic determinants of phenazine resistance.</title>
        <authorList>
            <person name="Mouncey N."/>
        </authorList>
    </citation>
    <scope>NUCLEOTIDE SEQUENCE [LARGE SCALE GENOMIC DNA]</scope>
    <source>
        <strain evidence="1 2">V3I3</strain>
    </source>
</reference>
<organism evidence="1 2">
    <name type="scientific">Agromyces ramosus</name>
    <dbReference type="NCBI Taxonomy" id="33879"/>
    <lineage>
        <taxon>Bacteria</taxon>
        <taxon>Bacillati</taxon>
        <taxon>Actinomycetota</taxon>
        <taxon>Actinomycetes</taxon>
        <taxon>Micrococcales</taxon>
        <taxon>Microbacteriaceae</taxon>
        <taxon>Agromyces</taxon>
    </lineage>
</organism>
<evidence type="ECO:0000313" key="1">
    <source>
        <dbReference type="EMBL" id="MDQ0895964.1"/>
    </source>
</evidence>
<protein>
    <submittedName>
        <fullName evidence="1">Uncharacterized protein</fullName>
    </submittedName>
</protein>
<dbReference type="Proteomes" id="UP001239083">
    <property type="component" value="Unassembled WGS sequence"/>
</dbReference>
<accession>A0ABU0RD12</accession>
<dbReference type="EMBL" id="JAUSYY010000001">
    <property type="protein sequence ID" value="MDQ0895964.1"/>
    <property type="molecule type" value="Genomic_DNA"/>
</dbReference>
<gene>
    <name evidence="1" type="ORF">QFZ26_003519</name>
</gene>
<sequence>MLELFALRGRLTSSGFAALAPCANLIARVPSGRHDGRPAEQLAACLDHAPVEVLDGLAHLGFAVHSIQLGLELGVLDPQGERRRAQSAQLLALDLATNPPVGVVLPSQSIEGLSRARQVVEFAATDGLLDRVLHVCRPLSLRGRSSRFGRRIGVIGLFATRDGLFTGEAIEPVLPRGALRILAQPRPPSRYRISIFHDTTPRLRVLVAGAPADPSAGD</sequence>
<keyword evidence="2" id="KW-1185">Reference proteome</keyword>
<evidence type="ECO:0000313" key="2">
    <source>
        <dbReference type="Proteomes" id="UP001239083"/>
    </source>
</evidence>
<comment type="caution">
    <text evidence="1">The sequence shown here is derived from an EMBL/GenBank/DDBJ whole genome shotgun (WGS) entry which is preliminary data.</text>
</comment>
<name>A0ABU0RD12_9MICO</name>